<feature type="compositionally biased region" description="Basic and acidic residues" evidence="1">
    <location>
        <begin position="11"/>
        <end position="21"/>
    </location>
</feature>
<evidence type="ECO:0008006" key="4">
    <source>
        <dbReference type="Google" id="ProtNLM"/>
    </source>
</evidence>
<name>A0ABV9T9Y7_9GAMM</name>
<gene>
    <name evidence="2" type="ORF">ACFPDQ_00960</name>
</gene>
<feature type="region of interest" description="Disordered" evidence="1">
    <location>
        <begin position="1"/>
        <end position="21"/>
    </location>
</feature>
<evidence type="ECO:0000313" key="3">
    <source>
        <dbReference type="Proteomes" id="UP001595926"/>
    </source>
</evidence>
<dbReference type="EMBL" id="JBHSJH010000001">
    <property type="protein sequence ID" value="MFC4891616.1"/>
    <property type="molecule type" value="Genomic_DNA"/>
</dbReference>
<keyword evidence="3" id="KW-1185">Reference proteome</keyword>
<dbReference type="Proteomes" id="UP001595926">
    <property type="component" value="Unassembled WGS sequence"/>
</dbReference>
<sequence length="118" mass="13572">MSDCKKHHGNHEHTHKDGCGHTKVKHNDHYDYLHNGCLHHEHNGHYDEHKIDVSAKNPNECKPVKDECCEEHKHGPDCGHETVPHGDHVDYIVDGRLHHPHGDHCDDHGPIEIIKNKK</sequence>
<dbReference type="RefSeq" id="WP_119330647.1">
    <property type="nucleotide sequence ID" value="NZ_JBHSJH010000001.1"/>
</dbReference>
<feature type="compositionally biased region" description="Basic residues" evidence="1">
    <location>
        <begin position="1"/>
        <end position="10"/>
    </location>
</feature>
<protein>
    <recommendedName>
        <fullName evidence="4">Threonine dehydratase</fullName>
    </recommendedName>
</protein>
<accession>A0ABV9T9Y7</accession>
<proteinExistence type="predicted"/>
<evidence type="ECO:0000313" key="2">
    <source>
        <dbReference type="EMBL" id="MFC4891616.1"/>
    </source>
</evidence>
<evidence type="ECO:0000256" key="1">
    <source>
        <dbReference type="SAM" id="MobiDB-lite"/>
    </source>
</evidence>
<comment type="caution">
    <text evidence="2">The sequence shown here is derived from an EMBL/GenBank/DDBJ whole genome shotgun (WGS) entry which is preliminary data.</text>
</comment>
<organism evidence="2 3">
    <name type="scientific">Pseudofrancisella aestuarii</name>
    <dbReference type="NCBI Taxonomy" id="2670347"/>
    <lineage>
        <taxon>Bacteria</taxon>
        <taxon>Pseudomonadati</taxon>
        <taxon>Pseudomonadota</taxon>
        <taxon>Gammaproteobacteria</taxon>
        <taxon>Thiotrichales</taxon>
        <taxon>Francisellaceae</taxon>
        <taxon>Pseudofrancisella</taxon>
    </lineage>
</organism>
<reference evidence="3" key="1">
    <citation type="journal article" date="2019" name="Int. J. Syst. Evol. Microbiol.">
        <title>The Global Catalogue of Microorganisms (GCM) 10K type strain sequencing project: providing services to taxonomists for standard genome sequencing and annotation.</title>
        <authorList>
            <consortium name="The Broad Institute Genomics Platform"/>
            <consortium name="The Broad Institute Genome Sequencing Center for Infectious Disease"/>
            <person name="Wu L."/>
            <person name="Ma J."/>
        </authorList>
    </citation>
    <scope>NUCLEOTIDE SEQUENCE [LARGE SCALE GENOMIC DNA]</scope>
    <source>
        <strain evidence="3">CGMCC 1.13718</strain>
    </source>
</reference>